<evidence type="ECO:0000256" key="1">
    <source>
        <dbReference type="SAM" id="MobiDB-lite"/>
    </source>
</evidence>
<evidence type="ECO:0000313" key="2">
    <source>
        <dbReference type="EMBL" id="CEH19195.1"/>
    </source>
</evidence>
<feature type="compositionally biased region" description="Basic residues" evidence="1">
    <location>
        <begin position="8"/>
        <end position="17"/>
    </location>
</feature>
<dbReference type="EMBL" id="CCYA01000277">
    <property type="protein sequence ID" value="CEH19195.1"/>
    <property type="molecule type" value="Genomic_DNA"/>
</dbReference>
<feature type="region of interest" description="Disordered" evidence="1">
    <location>
        <begin position="1"/>
        <end position="28"/>
    </location>
</feature>
<feature type="compositionally biased region" description="Polar residues" evidence="1">
    <location>
        <begin position="52"/>
        <end position="71"/>
    </location>
</feature>
<proteinExistence type="predicted"/>
<organism evidence="2 3">
    <name type="scientific">Ceraceosorus bombacis</name>
    <dbReference type="NCBI Taxonomy" id="401625"/>
    <lineage>
        <taxon>Eukaryota</taxon>
        <taxon>Fungi</taxon>
        <taxon>Dikarya</taxon>
        <taxon>Basidiomycota</taxon>
        <taxon>Ustilaginomycotina</taxon>
        <taxon>Exobasidiomycetes</taxon>
        <taxon>Ceraceosorales</taxon>
        <taxon>Ceraceosoraceae</taxon>
        <taxon>Ceraceosorus</taxon>
    </lineage>
</organism>
<name>A0A0P1BSL7_9BASI</name>
<dbReference type="Proteomes" id="UP000054845">
    <property type="component" value="Unassembled WGS sequence"/>
</dbReference>
<protein>
    <submittedName>
        <fullName evidence="2">Uncharacterized protein</fullName>
    </submittedName>
</protein>
<feature type="region of interest" description="Disordered" evidence="1">
    <location>
        <begin position="52"/>
        <end position="77"/>
    </location>
</feature>
<sequence length="77" mass="8886">MQQDPCKHTHTTQHHRKSAEEARAGRRRTWHVRALRVAAQLRPAIDRSIRFDQSTAGPSASSGFCYQQNAWRSRRSS</sequence>
<reference evidence="2 3" key="1">
    <citation type="submission" date="2014-09" db="EMBL/GenBank/DDBJ databases">
        <authorList>
            <person name="Magalhaes I.L.F."/>
            <person name="Oliveira U."/>
            <person name="Santos F.R."/>
            <person name="Vidigal T.H.D.A."/>
            <person name="Brescovit A.D."/>
            <person name="Santos A.J."/>
        </authorList>
    </citation>
    <scope>NUCLEOTIDE SEQUENCE [LARGE SCALE GENOMIC DNA]</scope>
</reference>
<keyword evidence="3" id="KW-1185">Reference proteome</keyword>
<dbReference type="AlphaFoldDB" id="A0A0P1BSL7"/>
<evidence type="ECO:0000313" key="3">
    <source>
        <dbReference type="Proteomes" id="UP000054845"/>
    </source>
</evidence>
<accession>A0A0P1BSL7</accession>